<dbReference type="Proteomes" id="UP000178912">
    <property type="component" value="Unassembled WGS sequence"/>
</dbReference>
<evidence type="ECO:0000313" key="2">
    <source>
        <dbReference type="Proteomes" id="UP000178912"/>
    </source>
</evidence>
<protein>
    <submittedName>
        <fullName evidence="1">Uncharacterized protein</fullName>
    </submittedName>
</protein>
<evidence type="ECO:0000313" key="1">
    <source>
        <dbReference type="EMBL" id="CZS90785.1"/>
    </source>
</evidence>
<sequence>MAKTSSYVRGSPSTSYLEASQVIIVYVITSEVNGHCRYISLDIRPDKLKILRGLLIPYQCKNQARRDIDQLLSFSKNLIHFTWLEIINSNNTCASSSLTNLEQPNTKKSPMKYKSLSESLLFVQGTFNDLRPTAFRTRSHALILYPQLAIEKKAKSTLYQLTERLDMAIFTHSTAKISVMDFTSMGIACPAYL</sequence>
<keyword evidence="2" id="KW-1185">Reference proteome</keyword>
<dbReference type="EMBL" id="FJUX01000006">
    <property type="protein sequence ID" value="CZS90785.1"/>
    <property type="molecule type" value="Genomic_DNA"/>
</dbReference>
<accession>A0A1E1JXZ2</accession>
<organism evidence="1 2">
    <name type="scientific">Rhynchosporium agropyri</name>
    <dbReference type="NCBI Taxonomy" id="914238"/>
    <lineage>
        <taxon>Eukaryota</taxon>
        <taxon>Fungi</taxon>
        <taxon>Dikarya</taxon>
        <taxon>Ascomycota</taxon>
        <taxon>Pezizomycotina</taxon>
        <taxon>Leotiomycetes</taxon>
        <taxon>Helotiales</taxon>
        <taxon>Ploettnerulaceae</taxon>
        <taxon>Rhynchosporium</taxon>
    </lineage>
</organism>
<gene>
    <name evidence="1" type="ORF">RAG0_01699</name>
</gene>
<reference evidence="2" key="1">
    <citation type="submission" date="2016-03" db="EMBL/GenBank/DDBJ databases">
        <authorList>
            <person name="Guldener U."/>
        </authorList>
    </citation>
    <scope>NUCLEOTIDE SEQUENCE [LARGE SCALE GENOMIC DNA]</scope>
    <source>
        <strain evidence="2">04CH-RAC-A.6.1</strain>
    </source>
</reference>
<name>A0A1E1JXZ2_9HELO</name>
<dbReference type="AlphaFoldDB" id="A0A1E1JXZ2"/>
<proteinExistence type="predicted"/>